<keyword evidence="3" id="KW-0808">Transferase</keyword>
<evidence type="ECO:0000256" key="1">
    <source>
        <dbReference type="ARBA" id="ARBA00023239"/>
    </source>
</evidence>
<dbReference type="Pfam" id="PF06094">
    <property type="entry name" value="GGACT"/>
    <property type="match status" value="1"/>
</dbReference>
<dbReference type="GO" id="GO:0016746">
    <property type="term" value="F:acyltransferase activity"/>
    <property type="evidence" value="ECO:0007669"/>
    <property type="project" value="UniProtKB-KW"/>
</dbReference>
<dbReference type="SUPFAM" id="SSF110857">
    <property type="entry name" value="Gamma-glutamyl cyclotransferase-like"/>
    <property type="match status" value="1"/>
</dbReference>
<reference evidence="4" key="1">
    <citation type="journal article" date="2019" name="Int. J. Syst. Evol. Microbiol.">
        <title>The Global Catalogue of Microorganisms (GCM) 10K type strain sequencing project: providing services to taxonomists for standard genome sequencing and annotation.</title>
        <authorList>
            <consortium name="The Broad Institute Genomics Platform"/>
            <consortium name="The Broad Institute Genome Sequencing Center for Infectious Disease"/>
            <person name="Wu L."/>
            <person name="Ma J."/>
        </authorList>
    </citation>
    <scope>NUCLEOTIDE SEQUENCE [LARGE SCALE GENOMIC DNA]</scope>
    <source>
        <strain evidence="4">CCUG 63563</strain>
    </source>
</reference>
<feature type="domain" description="Gamma-glutamylcyclotransferase AIG2-like" evidence="2">
    <location>
        <begin position="8"/>
        <end position="112"/>
    </location>
</feature>
<gene>
    <name evidence="3" type="ORF">ACFQ0V_03850</name>
</gene>
<keyword evidence="1" id="KW-0456">Lyase</keyword>
<evidence type="ECO:0000313" key="4">
    <source>
        <dbReference type="Proteomes" id="UP001596976"/>
    </source>
</evidence>
<keyword evidence="3" id="KW-0012">Acyltransferase</keyword>
<dbReference type="PANTHER" id="PTHR12935">
    <property type="entry name" value="GAMMA-GLUTAMYLCYCLOTRANSFERASE"/>
    <property type="match status" value="1"/>
</dbReference>
<dbReference type="CDD" id="cd06661">
    <property type="entry name" value="GGCT_like"/>
    <property type="match status" value="1"/>
</dbReference>
<dbReference type="InterPro" id="IPR009288">
    <property type="entry name" value="AIG2-like_dom"/>
</dbReference>
<keyword evidence="4" id="KW-1185">Reference proteome</keyword>
<dbReference type="PANTHER" id="PTHR12935:SF0">
    <property type="entry name" value="GAMMA-GLUTAMYLCYCLOTRANSFERASE"/>
    <property type="match status" value="1"/>
</dbReference>
<sequence>MSKNKLYLAYGSNLNLEQMAHRCPNAKVVGSTGLLGHRLVFRGAREGAVATIEPSKGESVQALVWEITPTDEKALDRYEGWPHLYRKETIDVQLDGKMVQTMVYIMNEGRPLNQPSDYYYSVILDGYKSAGFDVANLKNAVADSFEENDGKSEK</sequence>
<dbReference type="Proteomes" id="UP001596976">
    <property type="component" value="Unassembled WGS sequence"/>
</dbReference>
<evidence type="ECO:0000259" key="2">
    <source>
        <dbReference type="Pfam" id="PF06094"/>
    </source>
</evidence>
<dbReference type="InterPro" id="IPR017939">
    <property type="entry name" value="G-Glutamylcylcotransferase"/>
</dbReference>
<protein>
    <submittedName>
        <fullName evidence="3">Gamma-glutamylcyclotransferase family protein</fullName>
        <ecNumber evidence="3">2.3.2.-</ecNumber>
    </submittedName>
</protein>
<comment type="caution">
    <text evidence="3">The sequence shown here is derived from an EMBL/GenBank/DDBJ whole genome shotgun (WGS) entry which is preliminary data.</text>
</comment>
<accession>A0ABW3GY83</accession>
<dbReference type="Gene3D" id="3.10.490.10">
    <property type="entry name" value="Gamma-glutamyl cyclotransferase-like"/>
    <property type="match status" value="1"/>
</dbReference>
<name>A0ABW3GY83_9BACL</name>
<dbReference type="RefSeq" id="WP_381009902.1">
    <property type="nucleotide sequence ID" value="NZ_JBHTJF010000016.1"/>
</dbReference>
<dbReference type="InterPro" id="IPR036568">
    <property type="entry name" value="GGCT-like_sf"/>
</dbReference>
<dbReference type="EC" id="2.3.2.-" evidence="3"/>
<evidence type="ECO:0000313" key="3">
    <source>
        <dbReference type="EMBL" id="MFD0942900.1"/>
    </source>
</evidence>
<proteinExistence type="predicted"/>
<dbReference type="InterPro" id="IPR013024">
    <property type="entry name" value="GGCT-like"/>
</dbReference>
<dbReference type="EMBL" id="JBHTJF010000016">
    <property type="protein sequence ID" value="MFD0942900.1"/>
    <property type="molecule type" value="Genomic_DNA"/>
</dbReference>
<organism evidence="3 4">
    <name type="scientific">Savagea faecisuis</name>
    <dbReference type="NCBI Taxonomy" id="1274803"/>
    <lineage>
        <taxon>Bacteria</taxon>
        <taxon>Bacillati</taxon>
        <taxon>Bacillota</taxon>
        <taxon>Bacilli</taxon>
        <taxon>Bacillales</taxon>
        <taxon>Caryophanaceae</taxon>
        <taxon>Savagea</taxon>
    </lineage>
</organism>